<keyword evidence="1" id="KW-1133">Transmembrane helix</keyword>
<organism evidence="2 3">
    <name type="scientific">Mucor plumbeus</name>
    <dbReference type="NCBI Taxonomy" id="97098"/>
    <lineage>
        <taxon>Eukaryota</taxon>
        <taxon>Fungi</taxon>
        <taxon>Fungi incertae sedis</taxon>
        <taxon>Mucoromycota</taxon>
        <taxon>Mucoromycotina</taxon>
        <taxon>Mucoromycetes</taxon>
        <taxon>Mucorales</taxon>
        <taxon>Mucorineae</taxon>
        <taxon>Mucoraceae</taxon>
        <taxon>Mucor</taxon>
    </lineage>
</organism>
<dbReference type="OrthoDB" id="70250at2759"/>
<proteinExistence type="predicted"/>
<comment type="caution">
    <text evidence="2">The sequence shown here is derived from an EMBL/GenBank/DDBJ whole genome shotgun (WGS) entry which is preliminary data.</text>
</comment>
<keyword evidence="1" id="KW-0812">Transmembrane</keyword>
<name>A0A8H7RE94_9FUNG</name>
<reference evidence="2" key="1">
    <citation type="submission" date="2020-12" db="EMBL/GenBank/DDBJ databases">
        <title>Metabolic potential, ecology and presence of endohyphal bacteria is reflected in genomic diversity of Mucoromycotina.</title>
        <authorList>
            <person name="Muszewska A."/>
            <person name="Okrasinska A."/>
            <person name="Steczkiewicz K."/>
            <person name="Drgas O."/>
            <person name="Orlowska M."/>
            <person name="Perlinska-Lenart U."/>
            <person name="Aleksandrzak-Piekarczyk T."/>
            <person name="Szatraj K."/>
            <person name="Zielenkiewicz U."/>
            <person name="Pilsyk S."/>
            <person name="Malc E."/>
            <person name="Mieczkowski P."/>
            <person name="Kruszewska J.S."/>
            <person name="Biernat P."/>
            <person name="Pawlowska J."/>
        </authorList>
    </citation>
    <scope>NUCLEOTIDE SEQUENCE</scope>
    <source>
        <strain evidence="2">CBS 226.32</strain>
    </source>
</reference>
<sequence length="80" mass="8989">MLKIIGILLAFGLGYMTAYNELLAYMLQEKTALYILLGLGASFLLIYIPLERIAEAESIQNPLTALRTSAREHLQRRGSF</sequence>
<gene>
    <name evidence="2" type="ORF">INT46_002602</name>
</gene>
<dbReference type="Proteomes" id="UP000650833">
    <property type="component" value="Unassembled WGS sequence"/>
</dbReference>
<protein>
    <submittedName>
        <fullName evidence="2">Uncharacterized protein</fullName>
    </submittedName>
</protein>
<dbReference type="AlphaFoldDB" id="A0A8H7RE94"/>
<evidence type="ECO:0000256" key="1">
    <source>
        <dbReference type="SAM" id="Phobius"/>
    </source>
</evidence>
<evidence type="ECO:0000313" key="3">
    <source>
        <dbReference type="Proteomes" id="UP000650833"/>
    </source>
</evidence>
<keyword evidence="3" id="KW-1185">Reference proteome</keyword>
<dbReference type="EMBL" id="JAEPRC010000096">
    <property type="protein sequence ID" value="KAG2209359.1"/>
    <property type="molecule type" value="Genomic_DNA"/>
</dbReference>
<keyword evidence="1" id="KW-0472">Membrane</keyword>
<accession>A0A8H7RE94</accession>
<evidence type="ECO:0000313" key="2">
    <source>
        <dbReference type="EMBL" id="KAG2209359.1"/>
    </source>
</evidence>
<feature type="transmembrane region" description="Helical" evidence="1">
    <location>
        <begin position="32"/>
        <end position="50"/>
    </location>
</feature>